<protein>
    <submittedName>
        <fullName evidence="2">DUF4230 domain-containing protein</fullName>
    </submittedName>
</protein>
<proteinExistence type="predicted"/>
<reference evidence="2 3" key="1">
    <citation type="submission" date="2019-01" db="EMBL/GenBank/DDBJ databases">
        <title>Whole Genome of Ornithobacterium rhinotracheale FARPER-174b.</title>
        <authorList>
            <person name="Tataje-Lavanda L.A."/>
            <person name="Montalvan A."/>
            <person name="Montesinos R."/>
            <person name="Zimic M."/>
            <person name="Fernandez-Sanchez M."/>
            <person name="Fernandez-Diaz M."/>
        </authorList>
    </citation>
    <scope>NUCLEOTIDE SEQUENCE [LARGE SCALE GENOMIC DNA]</scope>
    <source>
        <strain evidence="2 3">FARPER-174b</strain>
    </source>
</reference>
<dbReference type="Pfam" id="PF14014">
    <property type="entry name" value="DUF4230"/>
    <property type="match status" value="1"/>
</dbReference>
<dbReference type="OrthoDB" id="5700441at2"/>
<dbReference type="Proteomes" id="UP000287701">
    <property type="component" value="Chromosome"/>
</dbReference>
<dbReference type="RefSeq" id="WP_128501956.1">
    <property type="nucleotide sequence ID" value="NZ_CP035107.1"/>
</dbReference>
<name>A0A3R5XVE5_ORNRH</name>
<keyword evidence="1" id="KW-0175">Coiled coil</keyword>
<gene>
    <name evidence="2" type="ORF">EQP59_09405</name>
</gene>
<evidence type="ECO:0000313" key="2">
    <source>
        <dbReference type="EMBL" id="QAR31539.1"/>
    </source>
</evidence>
<dbReference type="InterPro" id="IPR025324">
    <property type="entry name" value="DUF4230"/>
</dbReference>
<dbReference type="AlphaFoldDB" id="A0A3R5XVE5"/>
<feature type="coiled-coil region" evidence="1">
    <location>
        <begin position="146"/>
        <end position="173"/>
    </location>
</feature>
<sequence length="200" mass="23225">MKYLKYLGLLVLGALLTFFVMKATQKDHAQEASSTIAYGIQRLNKMVVAEQTYANFYSHKSKSSYLGNLISFDKSLLLKVEVKAQASYDLSKMQVKLDSAKQVIYIQKIPPLQIQTYPDVEFFEMSQSKMNEFSKEDLNGIKRRAIAEVEKQIDRTSLQKEAHEQLLQNLEEIYLLAKIYHWKIVDETEFAEEMKNRIPI</sequence>
<evidence type="ECO:0000256" key="1">
    <source>
        <dbReference type="SAM" id="Coils"/>
    </source>
</evidence>
<accession>A0A3R5XVE5</accession>
<evidence type="ECO:0000313" key="3">
    <source>
        <dbReference type="Proteomes" id="UP000287701"/>
    </source>
</evidence>
<organism evidence="2 3">
    <name type="scientific">Ornithobacterium rhinotracheale</name>
    <dbReference type="NCBI Taxonomy" id="28251"/>
    <lineage>
        <taxon>Bacteria</taxon>
        <taxon>Pseudomonadati</taxon>
        <taxon>Bacteroidota</taxon>
        <taxon>Flavobacteriia</taxon>
        <taxon>Flavobacteriales</taxon>
        <taxon>Weeksellaceae</taxon>
        <taxon>Ornithobacterium</taxon>
    </lineage>
</organism>
<dbReference type="EMBL" id="CP035107">
    <property type="protein sequence ID" value="QAR31539.1"/>
    <property type="molecule type" value="Genomic_DNA"/>
</dbReference>